<comment type="caution">
    <text evidence="1">The sequence shown here is derived from an EMBL/GenBank/DDBJ whole genome shotgun (WGS) entry which is preliminary data.</text>
</comment>
<dbReference type="RefSeq" id="WP_235177541.1">
    <property type="nucleotide sequence ID" value="NZ_JAKFFV010000004.1"/>
</dbReference>
<dbReference type="Proteomes" id="UP001139411">
    <property type="component" value="Unassembled WGS sequence"/>
</dbReference>
<dbReference type="EMBL" id="JAKFFV010000004">
    <property type="protein sequence ID" value="MCF2498406.1"/>
    <property type="molecule type" value="Genomic_DNA"/>
</dbReference>
<sequence>MSDIINLIKTHIEKLTGITVTYQYSELHEMHLLEVLPYEKLEDDTVFNAVQDIIDAYIDQNPAESWYIVSPNSRIKIVGTPTFAVERQEGHTDSAATNDLYGSDDFKKYIRTILMSKTIKVDSKVHAKIANKPSKGVFENTDEYYAQAA</sequence>
<proteinExistence type="predicted"/>
<evidence type="ECO:0000313" key="2">
    <source>
        <dbReference type="Proteomes" id="UP001139411"/>
    </source>
</evidence>
<name>A0A9X1QC78_9BACT</name>
<gene>
    <name evidence="1" type="ORF">L0661_08815</name>
</gene>
<evidence type="ECO:0000313" key="1">
    <source>
        <dbReference type="EMBL" id="MCF2498406.1"/>
    </source>
</evidence>
<reference evidence="1" key="1">
    <citation type="submission" date="2022-01" db="EMBL/GenBank/DDBJ databases">
        <title>Novel species in genus Dyadobacter.</title>
        <authorList>
            <person name="Ma C."/>
        </authorList>
    </citation>
    <scope>NUCLEOTIDE SEQUENCE</scope>
    <source>
        <strain evidence="1">CY357</strain>
    </source>
</reference>
<dbReference type="AlphaFoldDB" id="A0A9X1QC78"/>
<organism evidence="1 2">
    <name type="scientific">Dyadobacter chenhuakuii</name>
    <dbReference type="NCBI Taxonomy" id="2909339"/>
    <lineage>
        <taxon>Bacteria</taxon>
        <taxon>Pseudomonadati</taxon>
        <taxon>Bacteroidota</taxon>
        <taxon>Cytophagia</taxon>
        <taxon>Cytophagales</taxon>
        <taxon>Spirosomataceae</taxon>
        <taxon>Dyadobacter</taxon>
    </lineage>
</organism>
<protein>
    <submittedName>
        <fullName evidence="1">Uncharacterized protein</fullName>
    </submittedName>
</protein>
<accession>A0A9X1QC78</accession>